<keyword evidence="2" id="KW-0805">Transcription regulation</keyword>
<dbReference type="Gene3D" id="3.40.190.10">
    <property type="entry name" value="Periplasmic binding protein-like II"/>
    <property type="match status" value="2"/>
</dbReference>
<gene>
    <name evidence="6" type="ORF">SAMEA3906486_02209</name>
</gene>
<proteinExistence type="inferred from homology"/>
<accession>A0A157SGC8</accession>
<reference evidence="6 7" key="1">
    <citation type="submission" date="2016-04" db="EMBL/GenBank/DDBJ databases">
        <authorList>
            <consortium name="Pathogen Informatics"/>
        </authorList>
    </citation>
    <scope>NUCLEOTIDE SEQUENCE [LARGE SCALE GENOMIC DNA]</scope>
    <source>
        <strain evidence="6 7">H050680373</strain>
    </source>
</reference>
<dbReference type="STRING" id="288768.SAMEA3906486_02209"/>
<dbReference type="Pfam" id="PF03466">
    <property type="entry name" value="LysR_substrate"/>
    <property type="match status" value="1"/>
</dbReference>
<evidence type="ECO:0000313" key="6">
    <source>
        <dbReference type="EMBL" id="SAI68966.1"/>
    </source>
</evidence>
<dbReference type="PANTHER" id="PTHR30346">
    <property type="entry name" value="TRANSCRIPTIONAL DUAL REGULATOR HCAR-RELATED"/>
    <property type="match status" value="1"/>
</dbReference>
<keyword evidence="3" id="KW-0238">DNA-binding</keyword>
<evidence type="ECO:0000313" key="7">
    <source>
        <dbReference type="Proteomes" id="UP000076848"/>
    </source>
</evidence>
<dbReference type="GO" id="GO:0003677">
    <property type="term" value="F:DNA binding"/>
    <property type="evidence" value="ECO:0007669"/>
    <property type="project" value="UniProtKB-KW"/>
</dbReference>
<keyword evidence="4" id="KW-0804">Transcription</keyword>
<comment type="similarity">
    <text evidence="1">Belongs to the LysR transcriptional regulatory family.</text>
</comment>
<evidence type="ECO:0000256" key="2">
    <source>
        <dbReference type="ARBA" id="ARBA00023015"/>
    </source>
</evidence>
<name>A0A157SGC8_9BORD</name>
<dbReference type="Proteomes" id="UP000076848">
    <property type="component" value="Unassembled WGS sequence"/>
</dbReference>
<evidence type="ECO:0000256" key="3">
    <source>
        <dbReference type="ARBA" id="ARBA00023125"/>
    </source>
</evidence>
<dbReference type="EMBL" id="FKIF01000006">
    <property type="protein sequence ID" value="SAI68966.1"/>
    <property type="molecule type" value="Genomic_DNA"/>
</dbReference>
<dbReference type="AlphaFoldDB" id="A0A157SGC8"/>
<protein>
    <submittedName>
        <fullName evidence="6">LysR family transcriptional regulator</fullName>
    </submittedName>
</protein>
<dbReference type="SUPFAM" id="SSF53850">
    <property type="entry name" value="Periplasmic binding protein-like II"/>
    <property type="match status" value="1"/>
</dbReference>
<organism evidence="6 7">
    <name type="scientific">Bordetella ansorpii</name>
    <dbReference type="NCBI Taxonomy" id="288768"/>
    <lineage>
        <taxon>Bacteria</taxon>
        <taxon>Pseudomonadati</taxon>
        <taxon>Pseudomonadota</taxon>
        <taxon>Betaproteobacteria</taxon>
        <taxon>Burkholderiales</taxon>
        <taxon>Alcaligenaceae</taxon>
        <taxon>Bordetella</taxon>
    </lineage>
</organism>
<dbReference type="GO" id="GO:0003700">
    <property type="term" value="F:DNA-binding transcription factor activity"/>
    <property type="evidence" value="ECO:0007669"/>
    <property type="project" value="TreeGrafter"/>
</dbReference>
<evidence type="ECO:0000259" key="5">
    <source>
        <dbReference type="Pfam" id="PF03466"/>
    </source>
</evidence>
<keyword evidence="7" id="KW-1185">Reference proteome</keyword>
<dbReference type="PANTHER" id="PTHR30346:SF0">
    <property type="entry name" value="HCA OPERON TRANSCRIPTIONAL ACTIVATOR HCAR"/>
    <property type="match status" value="1"/>
</dbReference>
<feature type="domain" description="LysR substrate-binding" evidence="5">
    <location>
        <begin position="6"/>
        <end position="192"/>
    </location>
</feature>
<sequence length="255" mass="28191">MHDATSPRPQLRLAIAPGVASSNLAALLALQRAEEPDVSMEFNEVTTSDLITGLYKRRFDVGLSLKQVSDSSLKSLSLWFEATALATPLRYPLLRQQSIRIDELKEHSVFRWKAEYSPSLDQYLSSMSSTERPNVQHVSSFEMLLLWVAAGYGVGISSRSRIETASQCGICTRPIADGPYEVITHLQRLSGQTNLVADRFVILPPFLVVLSLGFRQRPYIGSHASVLHIPSDSYSPMPNAVVGGYRMLSSPSQQP</sequence>
<dbReference type="InterPro" id="IPR005119">
    <property type="entry name" value="LysR_subst-bd"/>
</dbReference>
<dbReference type="GO" id="GO:0032993">
    <property type="term" value="C:protein-DNA complex"/>
    <property type="evidence" value="ECO:0007669"/>
    <property type="project" value="TreeGrafter"/>
</dbReference>
<evidence type="ECO:0000256" key="4">
    <source>
        <dbReference type="ARBA" id="ARBA00023163"/>
    </source>
</evidence>
<evidence type="ECO:0000256" key="1">
    <source>
        <dbReference type="ARBA" id="ARBA00009437"/>
    </source>
</evidence>